<organism evidence="1 2">
    <name type="scientific">Roseateles puraquae</name>
    <dbReference type="NCBI Taxonomy" id="431059"/>
    <lineage>
        <taxon>Bacteria</taxon>
        <taxon>Pseudomonadati</taxon>
        <taxon>Pseudomonadota</taxon>
        <taxon>Betaproteobacteria</taxon>
        <taxon>Burkholderiales</taxon>
        <taxon>Sphaerotilaceae</taxon>
        <taxon>Roseateles</taxon>
    </lineage>
</organism>
<dbReference type="Proteomes" id="UP000197446">
    <property type="component" value="Unassembled WGS sequence"/>
</dbReference>
<proteinExistence type="predicted"/>
<sequence>MPLWTFLVDYDGGNYTGQGAGDTFSQACDAWAAQLRQDKPLQRRTAAFVKALLKAAPDPVALNGLQNVWCFTGLFADELFIVNVVLTVETISEIDGLPRASAT</sequence>
<name>A0A254N6M8_9BURK</name>
<dbReference type="AlphaFoldDB" id="A0A254N6M8"/>
<evidence type="ECO:0000313" key="2">
    <source>
        <dbReference type="Proteomes" id="UP000197446"/>
    </source>
</evidence>
<evidence type="ECO:0000313" key="1">
    <source>
        <dbReference type="EMBL" id="OWR02027.1"/>
    </source>
</evidence>
<comment type="caution">
    <text evidence="1">The sequence shown here is derived from an EMBL/GenBank/DDBJ whole genome shotgun (WGS) entry which is preliminary data.</text>
</comment>
<reference evidence="1 2" key="1">
    <citation type="journal article" date="2007" name="Int. J. Syst. Evol. Microbiol.">
        <title>Description of Pelomonas aquatica sp. nov. and Pelomonas puraquae sp. nov., isolated from industrial and haemodialysis water.</title>
        <authorList>
            <person name="Gomila M."/>
            <person name="Bowien B."/>
            <person name="Falsen E."/>
            <person name="Moore E.R."/>
            <person name="Lalucat J."/>
        </authorList>
    </citation>
    <scope>NUCLEOTIDE SEQUENCE [LARGE SCALE GENOMIC DNA]</scope>
    <source>
        <strain evidence="1 2">CCUG 52769</strain>
    </source>
</reference>
<keyword evidence="2" id="KW-1185">Reference proteome</keyword>
<protein>
    <submittedName>
        <fullName evidence="1">Uncharacterized protein</fullName>
    </submittedName>
</protein>
<gene>
    <name evidence="1" type="ORF">CDO81_22140</name>
</gene>
<accession>A0A254N6M8</accession>
<dbReference type="EMBL" id="NISI01000011">
    <property type="protein sequence ID" value="OWR02027.1"/>
    <property type="molecule type" value="Genomic_DNA"/>
</dbReference>